<evidence type="ECO:0000313" key="4">
    <source>
        <dbReference type="EMBL" id="KDO46809.1"/>
    </source>
</evidence>
<proteinExistence type="inferred from homology"/>
<dbReference type="Gene3D" id="2.30.30.60">
    <property type="match status" value="1"/>
</dbReference>
<dbReference type="GO" id="GO:0055085">
    <property type="term" value="P:transmembrane transport"/>
    <property type="evidence" value="ECO:0007669"/>
    <property type="project" value="InterPro"/>
</dbReference>
<feature type="non-terminal residue" evidence="4">
    <location>
        <position position="1"/>
    </location>
</feature>
<protein>
    <recommendedName>
        <fullName evidence="3">Mechanosensitive ion channel MscS domain-containing protein</fullName>
    </recommendedName>
</protein>
<reference evidence="4 5" key="1">
    <citation type="submission" date="2014-04" db="EMBL/GenBank/DDBJ databases">
        <authorList>
            <consortium name="International Citrus Genome Consortium"/>
            <person name="Gmitter F."/>
            <person name="Chen C."/>
            <person name="Farmerie W."/>
            <person name="Harkins T."/>
            <person name="Desany B."/>
            <person name="Mohiuddin M."/>
            <person name="Kodira C."/>
            <person name="Borodovsky M."/>
            <person name="Lomsadze A."/>
            <person name="Burns P."/>
            <person name="Jenkins J."/>
            <person name="Prochnik S."/>
            <person name="Shu S."/>
            <person name="Chapman J."/>
            <person name="Pitluck S."/>
            <person name="Schmutz J."/>
            <person name="Rokhsar D."/>
        </authorList>
    </citation>
    <scope>NUCLEOTIDE SEQUENCE</scope>
</reference>
<dbReference type="EMBL" id="KK785198">
    <property type="protein sequence ID" value="KDO46809.1"/>
    <property type="molecule type" value="Genomic_DNA"/>
</dbReference>
<dbReference type="PANTHER" id="PTHR31618">
    <property type="entry name" value="MECHANOSENSITIVE ION CHANNEL PROTEIN 5"/>
    <property type="match status" value="1"/>
</dbReference>
<dbReference type="InterPro" id="IPR006685">
    <property type="entry name" value="MscS_channel_2nd"/>
</dbReference>
<dbReference type="GO" id="GO:0016020">
    <property type="term" value="C:membrane"/>
    <property type="evidence" value="ECO:0007669"/>
    <property type="project" value="UniProtKB-SubCell"/>
</dbReference>
<dbReference type="InterPro" id="IPR016688">
    <property type="entry name" value="MscS-like_plants/fungi"/>
</dbReference>
<name>A0A067DUY7_CITSI</name>
<keyword evidence="5" id="KW-1185">Reference proteome</keyword>
<dbReference type="AlphaFoldDB" id="A0A067DUY7"/>
<organism evidence="4 5">
    <name type="scientific">Citrus sinensis</name>
    <name type="common">Sweet orange</name>
    <name type="synonym">Citrus aurantium var. sinensis</name>
    <dbReference type="NCBI Taxonomy" id="2711"/>
    <lineage>
        <taxon>Eukaryota</taxon>
        <taxon>Viridiplantae</taxon>
        <taxon>Streptophyta</taxon>
        <taxon>Embryophyta</taxon>
        <taxon>Tracheophyta</taxon>
        <taxon>Spermatophyta</taxon>
        <taxon>Magnoliopsida</taxon>
        <taxon>eudicotyledons</taxon>
        <taxon>Gunneridae</taxon>
        <taxon>Pentapetalae</taxon>
        <taxon>rosids</taxon>
        <taxon>malvids</taxon>
        <taxon>Sapindales</taxon>
        <taxon>Rutaceae</taxon>
        <taxon>Aurantioideae</taxon>
        <taxon>Citrus</taxon>
    </lineage>
</organism>
<evidence type="ECO:0000256" key="2">
    <source>
        <dbReference type="ARBA" id="ARBA00008017"/>
    </source>
</evidence>
<feature type="domain" description="Mechanosensitive ion channel MscS" evidence="3">
    <location>
        <begin position="2"/>
        <end position="38"/>
    </location>
</feature>
<gene>
    <name evidence="4" type="ORF">CISIN_1g0052412mg</name>
</gene>
<comment type="subcellular location">
    <subcellularLocation>
        <location evidence="1">Membrane</location>
        <topology evidence="1">Multi-pass membrane protein</topology>
    </subcellularLocation>
</comment>
<dbReference type="STRING" id="2711.A0A067DUY7"/>
<dbReference type="InterPro" id="IPR023408">
    <property type="entry name" value="MscS_beta-dom_sf"/>
</dbReference>
<dbReference type="Proteomes" id="UP000027120">
    <property type="component" value="Unassembled WGS sequence"/>
</dbReference>
<evidence type="ECO:0000256" key="1">
    <source>
        <dbReference type="ARBA" id="ARBA00004141"/>
    </source>
</evidence>
<evidence type="ECO:0000313" key="5">
    <source>
        <dbReference type="Proteomes" id="UP000027120"/>
    </source>
</evidence>
<evidence type="ECO:0000259" key="3">
    <source>
        <dbReference type="Pfam" id="PF00924"/>
    </source>
</evidence>
<dbReference type="PANTHER" id="PTHR31618:SF26">
    <property type="entry name" value="MECHANOSENSITIVE ION CHANNEL PROTEIN"/>
    <property type="match status" value="1"/>
</dbReference>
<sequence>MIVEEMNILTTIFLRYDMEKIYYPNSVLITKPISNFRRSPDMGDSVDFTIDVSTSVDAINALKKAIQAYIESKPKYWNPKHTVLFKEIENVDKMKMAVCVSHTMNHQNYGEKSSRRSELVFELKKIFENLGIKYHLLPQEVHLTQINTSNNGGIGI</sequence>
<comment type="similarity">
    <text evidence="2">Belongs to the MscS (TC 1.A.23) family.</text>
</comment>
<dbReference type="Pfam" id="PF00924">
    <property type="entry name" value="MS_channel_2nd"/>
    <property type="match status" value="1"/>
</dbReference>
<accession>A0A067DUY7</accession>